<proteinExistence type="predicted"/>
<dbReference type="Proteomes" id="UP000001205">
    <property type="component" value="Chromosome"/>
</dbReference>
<protein>
    <submittedName>
        <fullName evidence="1">Tetratricopeptide repeat family protein</fullName>
    </submittedName>
</protein>
<dbReference type="AlphaFoldDB" id="A0ABF7PUS3"/>
<gene>
    <name evidence="1" type="ordered locus">BT0089</name>
</gene>
<dbReference type="KEGG" id="btu:BT0089"/>
<sequence>MRKFNIFIDMLRPFLLLFIFSFIFNLNSSGVKEFPYWILLEKGRQFIYSKEGFIKSNLTSAINYLQEALLRKGIYPEANYYLSIAYSMIGNVVFEKLHLQKALEDKDYLLDKSFEKNILFSLAKIAEIEDNYVDMIDYLNEILSKFSSSDDYYNYHYVVQKYENTTGSTGNKFNMSFYLHSYLKQVRGTSGLDFTFNLYRFNKYNIIDTHQSLSKVYLKIGAYELAITHGLVAAIGILTKMYDCVSYYEPLYEFKNLRSFVQKINEYTDVKTSFESTDFWEIVYTIAYATYSYDDHKHTLRAIDTWKLIVDLAPKFSPYVLKSKIHIRNFLLNKSVY</sequence>
<dbReference type="Gene3D" id="1.25.40.10">
    <property type="entry name" value="Tetratricopeptide repeat domain"/>
    <property type="match status" value="1"/>
</dbReference>
<name>A0ABF7PUS3_BORT9</name>
<dbReference type="InterPro" id="IPR011990">
    <property type="entry name" value="TPR-like_helical_dom_sf"/>
</dbReference>
<reference evidence="2" key="1">
    <citation type="submission" date="2004-12" db="EMBL/GenBank/DDBJ databases">
        <title>The genome sequence of Borrelia hermsii and Borrelia turicatae: comparative analysis of two agents of endemic N. America relapsing fever.</title>
        <authorList>
            <person name="Porcella S.F."/>
            <person name="Raffel S.J."/>
            <person name="Schrumpf M.E."/>
            <person name="Montgomery B."/>
            <person name="Smith T."/>
            <person name="Schwan T.G."/>
        </authorList>
    </citation>
    <scope>NUCLEOTIDE SEQUENCE [LARGE SCALE GENOMIC DNA]</scope>
    <source>
        <strain evidence="2">91E135</strain>
    </source>
</reference>
<evidence type="ECO:0000313" key="1">
    <source>
        <dbReference type="EMBL" id="AAX17430.1"/>
    </source>
</evidence>
<evidence type="ECO:0000313" key="2">
    <source>
        <dbReference type="Proteomes" id="UP000001205"/>
    </source>
</evidence>
<dbReference type="EMBL" id="CP000049">
    <property type="protein sequence ID" value="AAX17430.1"/>
    <property type="molecule type" value="Genomic_DNA"/>
</dbReference>
<keyword evidence="2" id="KW-1185">Reference proteome</keyword>
<organism evidence="1 2">
    <name type="scientific">Borrelia turicatae (strain 91E135)</name>
    <dbReference type="NCBI Taxonomy" id="314724"/>
    <lineage>
        <taxon>Bacteria</taxon>
        <taxon>Pseudomonadati</taxon>
        <taxon>Spirochaetota</taxon>
        <taxon>Spirochaetia</taxon>
        <taxon>Spirochaetales</taxon>
        <taxon>Borreliaceae</taxon>
        <taxon>Borrelia</taxon>
    </lineage>
</organism>
<accession>A0ABF7PUS3</accession>